<dbReference type="OrthoDB" id="3693848at2"/>
<comment type="caution">
    <text evidence="1">The sequence shown here is derived from an EMBL/GenBank/DDBJ whole genome shotgun (WGS) entry which is preliminary data.</text>
</comment>
<name>A0A6N7Z8H1_9PSEU</name>
<accession>A0A6N7Z8H1</accession>
<evidence type="ECO:0000313" key="1">
    <source>
        <dbReference type="EMBL" id="MTD57840.1"/>
    </source>
</evidence>
<dbReference type="AlphaFoldDB" id="A0A6N7Z8H1"/>
<evidence type="ECO:0000313" key="2">
    <source>
        <dbReference type="Proteomes" id="UP000440096"/>
    </source>
</evidence>
<sequence>MNDAPDPIRAGGPAVVTEGTPGGPIVLVLDPAGEAKHGGLPATWRDHPDSWRVMWCRAPAEGGLNAADEILTDPPDSGKIVHILASGPSTDAVLRLAQAHPGPVRSVLLVDPGAAGFVERGEGTDADERWEHETARQRSELSRHGVDVRIVAHSAGGPRDRIPAPLPLGHPDVVAAVQAAVTPLSEGA</sequence>
<proteinExistence type="predicted"/>
<protein>
    <recommendedName>
        <fullName evidence="3">Alpha/beta hydrolase</fullName>
    </recommendedName>
</protein>
<dbReference type="EMBL" id="WMBA01000055">
    <property type="protein sequence ID" value="MTD57840.1"/>
    <property type="molecule type" value="Genomic_DNA"/>
</dbReference>
<organism evidence="1 2">
    <name type="scientific">Amycolatopsis pithecellobii</name>
    <dbReference type="NCBI Taxonomy" id="664692"/>
    <lineage>
        <taxon>Bacteria</taxon>
        <taxon>Bacillati</taxon>
        <taxon>Actinomycetota</taxon>
        <taxon>Actinomycetes</taxon>
        <taxon>Pseudonocardiales</taxon>
        <taxon>Pseudonocardiaceae</taxon>
        <taxon>Amycolatopsis</taxon>
    </lineage>
</organism>
<keyword evidence="2" id="KW-1185">Reference proteome</keyword>
<dbReference type="RefSeq" id="WP_154759954.1">
    <property type="nucleotide sequence ID" value="NZ_WMBA01000055.1"/>
</dbReference>
<gene>
    <name evidence="1" type="ORF">GKO32_28240</name>
</gene>
<evidence type="ECO:0008006" key="3">
    <source>
        <dbReference type="Google" id="ProtNLM"/>
    </source>
</evidence>
<reference evidence="1 2" key="1">
    <citation type="submission" date="2019-11" db="EMBL/GenBank/DDBJ databases">
        <title>Draft genome of Amycolatopsis RM579.</title>
        <authorList>
            <person name="Duangmal K."/>
            <person name="Mingma R."/>
        </authorList>
    </citation>
    <scope>NUCLEOTIDE SEQUENCE [LARGE SCALE GENOMIC DNA]</scope>
    <source>
        <strain evidence="1 2">RM579</strain>
    </source>
</reference>
<dbReference type="Proteomes" id="UP000440096">
    <property type="component" value="Unassembled WGS sequence"/>
</dbReference>